<dbReference type="GeneID" id="40351362"/>
<evidence type="ECO:0000256" key="3">
    <source>
        <dbReference type="ARBA" id="ARBA00011599"/>
    </source>
</evidence>
<proteinExistence type="inferred from homology"/>
<geneLocation type="chloroplast" evidence="9"/>
<dbReference type="GO" id="GO:0003743">
    <property type="term" value="F:translation initiation factor activity"/>
    <property type="evidence" value="ECO:0007669"/>
    <property type="project" value="UniProtKB-UniRule"/>
</dbReference>
<evidence type="ECO:0000256" key="2">
    <source>
        <dbReference type="ARBA" id="ARBA00010939"/>
    </source>
</evidence>
<keyword evidence="9" id="KW-0150">Chloroplast</keyword>
<comment type="similarity">
    <text evidence="2 7">Belongs to the IF-1 family.</text>
</comment>
<dbReference type="PANTHER" id="PTHR33370">
    <property type="entry name" value="TRANSLATION INITIATION FACTOR IF-1, CHLOROPLASTIC"/>
    <property type="match status" value="1"/>
</dbReference>
<organism evidence="9">
    <name type="scientific">Chloroparvula pacifica</name>
    <dbReference type="NCBI Taxonomy" id="1883388"/>
    <lineage>
        <taxon>Eukaryota</taxon>
        <taxon>Viridiplantae</taxon>
        <taxon>Chlorophyta</taxon>
        <taxon>Chloropicophyceae</taxon>
        <taxon>Chloropicales</taxon>
        <taxon>Chloropicaceae</taxon>
        <taxon>Chloroparvula</taxon>
    </lineage>
</organism>
<dbReference type="PROSITE" id="PS50832">
    <property type="entry name" value="S1_IF1_TYPE"/>
    <property type="match status" value="1"/>
</dbReference>
<dbReference type="NCBIfam" id="TIGR00008">
    <property type="entry name" value="infA"/>
    <property type="match status" value="1"/>
</dbReference>
<dbReference type="PANTHER" id="PTHR33370:SF1">
    <property type="entry name" value="TRANSLATION INITIATION FACTOR IF-1, CHLOROPLASTIC"/>
    <property type="match status" value="1"/>
</dbReference>
<dbReference type="AlphaFoldDB" id="A0A4D6C4E1"/>
<comment type="function">
    <text evidence="1 7">One of the essential components for the initiation of protein synthesis. Stabilizes the binding of IF-2 and IF-3 on the 30S subunit to which N-formylmethionyl-tRNA(fMet) subsequently binds. Helps modulate mRNA selection, yielding the 30S pre-initiation complex (PIC). Upon addition of the 50S ribosomal subunit IF-1, IF-2 and IF-3 are released leaving the mature 70S translation initiation complex.</text>
</comment>
<keyword evidence="7" id="KW-0694">RNA-binding</keyword>
<keyword evidence="5 7" id="KW-0648">Protein biosynthesis</keyword>
<dbReference type="RefSeq" id="YP_009646517.1">
    <property type="nucleotide sequence ID" value="NC_042489.1"/>
</dbReference>
<comment type="subcellular location">
    <subcellularLocation>
        <location evidence="7">Plastid</location>
        <location evidence="7">Chloroplast</location>
    </subcellularLocation>
</comment>
<accession>A0A4D6C4E1</accession>
<evidence type="ECO:0000259" key="8">
    <source>
        <dbReference type="PROSITE" id="PS50832"/>
    </source>
</evidence>
<dbReference type="GO" id="GO:0043022">
    <property type="term" value="F:ribosome binding"/>
    <property type="evidence" value="ECO:0007669"/>
    <property type="project" value="UniProtKB-UniRule"/>
</dbReference>
<evidence type="ECO:0000256" key="7">
    <source>
        <dbReference type="HAMAP-Rule" id="MF_00075"/>
    </source>
</evidence>
<dbReference type="InterPro" id="IPR006196">
    <property type="entry name" value="RNA-binding_domain_S1_IF1"/>
</dbReference>
<comment type="subunit">
    <text evidence="3 7">Component of the 30S ribosomal translation pre-initiation complex which assembles on the 30S ribosome in the order IF-2 and IF-3, IF-1 and N-formylmethionyl-tRNA(fMet); mRNA recruitment can occur at any time during PIC assembly.</text>
</comment>
<name>A0A4D6C4E1_9CHLO</name>
<sequence>MNAFISKNQNNNKIGGVPIEGDVQQALSNGLFHVELDNGFTVLAHISGKIRRNRIRIVVGDRVRVELSPYDLTRGRIVFRLTKRSRTYN</sequence>
<dbReference type="EMBL" id="MK085995">
    <property type="protein sequence ID" value="QBX98247.1"/>
    <property type="molecule type" value="Genomic_DNA"/>
</dbReference>
<keyword evidence="9" id="KW-0934">Plastid</keyword>
<evidence type="ECO:0000256" key="4">
    <source>
        <dbReference type="ARBA" id="ARBA00022540"/>
    </source>
</evidence>
<dbReference type="HAMAP" id="MF_00075">
    <property type="entry name" value="IF_1"/>
    <property type="match status" value="1"/>
</dbReference>
<dbReference type="GO" id="GO:0005829">
    <property type="term" value="C:cytosol"/>
    <property type="evidence" value="ECO:0007669"/>
    <property type="project" value="TreeGrafter"/>
</dbReference>
<protein>
    <recommendedName>
        <fullName evidence="6 7">Translation initiation factor IF-1, chloroplastic</fullName>
    </recommendedName>
</protein>
<dbReference type="GO" id="GO:0019843">
    <property type="term" value="F:rRNA binding"/>
    <property type="evidence" value="ECO:0007669"/>
    <property type="project" value="UniProtKB-UniRule"/>
</dbReference>
<dbReference type="Pfam" id="PF01176">
    <property type="entry name" value="eIF-1a"/>
    <property type="match status" value="1"/>
</dbReference>
<dbReference type="SMART" id="SM00316">
    <property type="entry name" value="S1"/>
    <property type="match status" value="1"/>
</dbReference>
<dbReference type="FunFam" id="2.40.50.140:FF:000002">
    <property type="entry name" value="Translation initiation factor IF-1"/>
    <property type="match status" value="1"/>
</dbReference>
<dbReference type="InterPro" id="IPR012340">
    <property type="entry name" value="NA-bd_OB-fold"/>
</dbReference>
<gene>
    <name evidence="7 9" type="primary">infA</name>
</gene>
<feature type="domain" description="S1-like" evidence="8">
    <location>
        <begin position="19"/>
        <end position="82"/>
    </location>
</feature>
<dbReference type="GO" id="GO:0009507">
    <property type="term" value="C:chloroplast"/>
    <property type="evidence" value="ECO:0007669"/>
    <property type="project" value="UniProtKB-SubCell"/>
</dbReference>
<dbReference type="CDD" id="cd04451">
    <property type="entry name" value="S1_IF1"/>
    <property type="match status" value="1"/>
</dbReference>
<dbReference type="InterPro" id="IPR003029">
    <property type="entry name" value="S1_domain"/>
</dbReference>
<evidence type="ECO:0000256" key="1">
    <source>
        <dbReference type="ARBA" id="ARBA00003935"/>
    </source>
</evidence>
<dbReference type="SUPFAM" id="SSF50249">
    <property type="entry name" value="Nucleic acid-binding proteins"/>
    <property type="match status" value="1"/>
</dbReference>
<evidence type="ECO:0000313" key="9">
    <source>
        <dbReference type="EMBL" id="QBX98247.1"/>
    </source>
</evidence>
<evidence type="ECO:0000256" key="5">
    <source>
        <dbReference type="ARBA" id="ARBA00022917"/>
    </source>
</evidence>
<keyword evidence="4 7" id="KW-0396">Initiation factor</keyword>
<evidence type="ECO:0000256" key="6">
    <source>
        <dbReference type="ARBA" id="ARBA00068272"/>
    </source>
</evidence>
<dbReference type="InterPro" id="IPR004368">
    <property type="entry name" value="TIF_IF1"/>
</dbReference>
<reference evidence="9" key="1">
    <citation type="journal article" date="2019" name="Genome Biol. Evol.">
        <title>Tracing the Evolution of the Plastome and Mitogenome in the Chloropicophyceae Uncovered Convergent tRNA Gene Losses and a Variant Plastid Genetic Code.</title>
        <authorList>
            <person name="Turmel M."/>
            <person name="Dos Santos A.L."/>
            <person name="Otis C."/>
            <person name="Sergerie R."/>
            <person name="Lemieux C."/>
        </authorList>
    </citation>
    <scope>NUCLEOTIDE SEQUENCE</scope>
</reference>
<dbReference type="Gene3D" id="2.40.50.140">
    <property type="entry name" value="Nucleic acid-binding proteins"/>
    <property type="match status" value="1"/>
</dbReference>
<keyword evidence="7" id="KW-0699">rRNA-binding</keyword>